<dbReference type="Proteomes" id="UP000799436">
    <property type="component" value="Unassembled WGS sequence"/>
</dbReference>
<feature type="region of interest" description="Disordered" evidence="2">
    <location>
        <begin position="826"/>
        <end position="865"/>
    </location>
</feature>
<dbReference type="AlphaFoldDB" id="A0A6G1LNM6"/>
<feature type="compositionally biased region" description="Polar residues" evidence="2">
    <location>
        <begin position="845"/>
        <end position="856"/>
    </location>
</feature>
<evidence type="ECO:0000256" key="2">
    <source>
        <dbReference type="SAM" id="MobiDB-lite"/>
    </source>
</evidence>
<proteinExistence type="predicted"/>
<dbReference type="PANTHER" id="PTHR47447">
    <property type="entry name" value="OS03G0856100 PROTEIN"/>
    <property type="match status" value="1"/>
</dbReference>
<keyword evidence="4" id="KW-1185">Reference proteome</keyword>
<dbReference type="PANTHER" id="PTHR47447:SF17">
    <property type="entry name" value="OS12G0638900 PROTEIN"/>
    <property type="match status" value="1"/>
</dbReference>
<dbReference type="OrthoDB" id="185373at2759"/>
<evidence type="ECO:0000313" key="4">
    <source>
        <dbReference type="Proteomes" id="UP000799436"/>
    </source>
</evidence>
<sequence>MGHTARSGDPPGGGSSAPAGRAAAEEGGRTEATGSPPEGSAESGVSQDESAAAVSIAERERRTRRGDASSPTESLVSGGLWRNVDSAPKRRALFQGMRRVQSELLKREALRAHHVERHGYLRAKIPALLDDMLRLLERASVMGSNMHSRRQEVVRLPQGVRVSFRGTPSLSILEIMQRTGSHAQVLHFSEDHAVEVDLNSSTDNLLGGGGQPRGFNALTLWGTPDENDAALKLLPEMVIPIHAGRSLSEELKIGEYEIDIANDTSTASDHLRPAAPEKRSDLVQSSGDQASDNPDETEVFDAIEQWREEEQDPVQPVSNRQQQSTFQDPDPGTQSVVRPAWSKVRDDPMLLWDARLRSRLVSAAVAGDESKLFDGSRSDIDSSPVLRYYVAVLTSWPSRLLRRRIQGRWAAGRSEQPSKTSIQQEVLSELISLFDDRRLHRFINREAVNCALQFGVRVSDHSFVRRLLSAIENNPFYEMTSYNFDIMLAAAAAKEDVHNFRQVLRAMIKRNIRPSSRTWAYLHDLTWRVMTRDRALRVTKRLQRHGIFNRPEDLRFASCSIVKRDLIFYLQRYPDFTLSKYLDRCDRLWGTAHTGIRLSSEHRFATAPRVWLTTCTANRMIYVLLLRGMMPEAIEVLRSLEAAGESPDTMTLNTFLSFHLHDAAQATAIMREVGTFKQQATAHIAYDGGTYTMLFSIAWDRRCFNMARVVWRYACCAGEVSWRIEHRMLQSMYSYVPALPPFPVRQTRAAAEQEARLNPPRRSDALRSHPGGNSPSHVMSRMQVFHGWAAKFAVGVSDGLETLGREDANTLSMTHREREVLRLSAQPRDARVSDADSPAVLAHVDSSSTDSAALSRQTRHKERRDRLSEMIQADLSETVSLKPEIPFAEMLQWAFEEDEKWQQSGLGTVHRAKNPELAAQLAEADPEERTRLLAVMFEQMLKNGIKVPMRVGDGRPPPRI</sequence>
<feature type="region of interest" description="Disordered" evidence="2">
    <location>
        <begin position="747"/>
        <end position="778"/>
    </location>
</feature>
<organism evidence="3 4">
    <name type="scientific">Teratosphaeria nubilosa</name>
    <dbReference type="NCBI Taxonomy" id="161662"/>
    <lineage>
        <taxon>Eukaryota</taxon>
        <taxon>Fungi</taxon>
        <taxon>Dikarya</taxon>
        <taxon>Ascomycota</taxon>
        <taxon>Pezizomycotina</taxon>
        <taxon>Dothideomycetes</taxon>
        <taxon>Dothideomycetidae</taxon>
        <taxon>Mycosphaerellales</taxon>
        <taxon>Teratosphaeriaceae</taxon>
        <taxon>Teratosphaeria</taxon>
    </lineage>
</organism>
<evidence type="ECO:0000313" key="3">
    <source>
        <dbReference type="EMBL" id="KAF2774038.1"/>
    </source>
</evidence>
<evidence type="ECO:0008006" key="5">
    <source>
        <dbReference type="Google" id="ProtNLM"/>
    </source>
</evidence>
<feature type="region of interest" description="Disordered" evidence="2">
    <location>
        <begin position="309"/>
        <end position="336"/>
    </location>
</feature>
<feature type="region of interest" description="Disordered" evidence="2">
    <location>
        <begin position="264"/>
        <end position="296"/>
    </location>
</feature>
<feature type="compositionally biased region" description="Basic and acidic residues" evidence="2">
    <location>
        <begin position="269"/>
        <end position="281"/>
    </location>
</feature>
<dbReference type="EMBL" id="ML995809">
    <property type="protein sequence ID" value="KAF2774038.1"/>
    <property type="molecule type" value="Genomic_DNA"/>
</dbReference>
<feature type="compositionally biased region" description="Basic and acidic residues" evidence="2">
    <location>
        <begin position="57"/>
        <end position="67"/>
    </location>
</feature>
<reference evidence="3" key="1">
    <citation type="journal article" date="2020" name="Stud. Mycol.">
        <title>101 Dothideomycetes genomes: a test case for predicting lifestyles and emergence of pathogens.</title>
        <authorList>
            <person name="Haridas S."/>
            <person name="Albert R."/>
            <person name="Binder M."/>
            <person name="Bloem J."/>
            <person name="Labutti K."/>
            <person name="Salamov A."/>
            <person name="Andreopoulos B."/>
            <person name="Baker S."/>
            <person name="Barry K."/>
            <person name="Bills G."/>
            <person name="Bluhm B."/>
            <person name="Cannon C."/>
            <person name="Castanera R."/>
            <person name="Culley D."/>
            <person name="Daum C."/>
            <person name="Ezra D."/>
            <person name="Gonzalez J."/>
            <person name="Henrissat B."/>
            <person name="Kuo A."/>
            <person name="Liang C."/>
            <person name="Lipzen A."/>
            <person name="Lutzoni F."/>
            <person name="Magnuson J."/>
            <person name="Mondo S."/>
            <person name="Nolan M."/>
            <person name="Ohm R."/>
            <person name="Pangilinan J."/>
            <person name="Park H.-J."/>
            <person name="Ramirez L."/>
            <person name="Alfaro M."/>
            <person name="Sun H."/>
            <person name="Tritt A."/>
            <person name="Yoshinaga Y."/>
            <person name="Zwiers L.-H."/>
            <person name="Turgeon B."/>
            <person name="Goodwin S."/>
            <person name="Spatafora J."/>
            <person name="Crous P."/>
            <person name="Grigoriev I."/>
        </authorList>
    </citation>
    <scope>NUCLEOTIDE SEQUENCE</scope>
    <source>
        <strain evidence="3">CBS 116005</strain>
    </source>
</reference>
<evidence type="ECO:0000256" key="1">
    <source>
        <dbReference type="ARBA" id="ARBA00022737"/>
    </source>
</evidence>
<gene>
    <name evidence="3" type="ORF">EJ03DRAFT_347419</name>
</gene>
<feature type="compositionally biased region" description="Polar residues" evidence="2">
    <location>
        <begin position="316"/>
        <end position="336"/>
    </location>
</feature>
<feature type="compositionally biased region" description="Polar residues" evidence="2">
    <location>
        <begin position="282"/>
        <end position="292"/>
    </location>
</feature>
<name>A0A6G1LNM6_9PEZI</name>
<protein>
    <recommendedName>
        <fullName evidence="5">Pentacotripeptide-repeat region of PRORP domain-containing protein</fullName>
    </recommendedName>
</protein>
<feature type="region of interest" description="Disordered" evidence="2">
    <location>
        <begin position="1"/>
        <end position="79"/>
    </location>
</feature>
<feature type="compositionally biased region" description="Basic and acidic residues" evidence="2">
    <location>
        <begin position="751"/>
        <end position="767"/>
    </location>
</feature>
<keyword evidence="1" id="KW-0677">Repeat</keyword>
<accession>A0A6G1LNM6</accession>